<gene>
    <name evidence="1" type="ORF">GFC30_2481</name>
</gene>
<dbReference type="OrthoDB" id="2967500at2"/>
<dbReference type="Proteomes" id="UP000076865">
    <property type="component" value="Chromosome"/>
</dbReference>
<evidence type="ECO:0000313" key="2">
    <source>
        <dbReference type="Proteomes" id="UP000076865"/>
    </source>
</evidence>
<protein>
    <submittedName>
        <fullName evidence="1">Uncharacterized protein</fullName>
    </submittedName>
</protein>
<dbReference type="EMBL" id="CP015438">
    <property type="protein sequence ID" value="ANB61608.1"/>
    <property type="molecule type" value="Genomic_DNA"/>
</dbReference>
<reference evidence="1 2" key="1">
    <citation type="journal article" date="2006" name="Syst. Appl. Microbiol.">
        <title>Anoxybacillus amylolyticus sp. nov., a thermophilic amylase producing bacterium isolated from Mount Rittmann (Antarctica).</title>
        <authorList>
            <person name="Poli A."/>
            <person name="Esposito E."/>
            <person name="Lama L."/>
            <person name="Orlando P."/>
            <person name="Nicolaus G."/>
            <person name="de Appolonia F."/>
            <person name="Gambacorta A."/>
            <person name="Nicolaus B."/>
        </authorList>
    </citation>
    <scope>NUCLEOTIDE SEQUENCE [LARGE SCALE GENOMIC DNA]</scope>
    <source>
        <strain evidence="1 2">DSM 15939</strain>
    </source>
</reference>
<dbReference type="InterPro" id="IPR046198">
    <property type="entry name" value="DUF6230"/>
</dbReference>
<organism evidence="1 2">
    <name type="scientific">Anoxybacteroides amylolyticum</name>
    <dbReference type="NCBI Taxonomy" id="294699"/>
    <lineage>
        <taxon>Bacteria</taxon>
        <taxon>Bacillati</taxon>
        <taxon>Bacillota</taxon>
        <taxon>Bacilli</taxon>
        <taxon>Bacillales</taxon>
        <taxon>Anoxybacillaceae</taxon>
        <taxon>Anoxybacteroides</taxon>
    </lineage>
</organism>
<name>A0A160F573_9BACL</name>
<dbReference type="AlphaFoldDB" id="A0A160F573"/>
<sequence length="194" mass="20918">MVAETVIVGGYTVKRRLWFALLGGFLFLGILLSLFGMTGMAYAVPLSGFGEFTVKFDKMVGTGFKLYGGAADGAETKNIPVTVNEINHATITGLEISKTIPALGIRVVISSDKPVEIDGLIQKATLINGSAQFGNLTMSENYVGDIQDPVQKIVREFTQSADSIVIENGDLKTLYLFQKTVSLPGMKVSFEKLN</sequence>
<proteinExistence type="predicted"/>
<dbReference type="PATRIC" id="fig|294699.3.peg.2552"/>
<keyword evidence="2" id="KW-1185">Reference proteome</keyword>
<dbReference type="RefSeq" id="WP_066325954.1">
    <property type="nucleotide sequence ID" value="NZ_CP015438.1"/>
</dbReference>
<dbReference type="Pfam" id="PF19741">
    <property type="entry name" value="DUF6230"/>
    <property type="match status" value="1"/>
</dbReference>
<evidence type="ECO:0000313" key="1">
    <source>
        <dbReference type="EMBL" id="ANB61608.1"/>
    </source>
</evidence>
<accession>A0A160F573</accession>
<dbReference type="KEGG" id="aamy:GFC30_2481"/>